<dbReference type="Proteomes" id="UP000509222">
    <property type="component" value="Chromosome"/>
</dbReference>
<reference evidence="2" key="1">
    <citation type="submission" date="2020-06" db="EMBL/GenBank/DDBJ databases">
        <title>Isolation of Planomicrobium glaciei.</title>
        <authorList>
            <person name="Malisova L."/>
            <person name="Safrankova R."/>
            <person name="Jakubu V."/>
            <person name="Spanelova P."/>
        </authorList>
    </citation>
    <scope>NUCLEOTIDE SEQUENCE [LARGE SCALE GENOMIC DNA]</scope>
    <source>
        <strain evidence="2">NRL-ATB46093</strain>
    </source>
</reference>
<dbReference type="AlphaFoldDB" id="A0A7H8QE57"/>
<organism evidence="1 2">
    <name type="scientific">Planococcus glaciei</name>
    <dbReference type="NCBI Taxonomy" id="459472"/>
    <lineage>
        <taxon>Bacteria</taxon>
        <taxon>Bacillati</taxon>
        <taxon>Bacillota</taxon>
        <taxon>Bacilli</taxon>
        <taxon>Bacillales</taxon>
        <taxon>Caryophanaceae</taxon>
        <taxon>Planococcus</taxon>
    </lineage>
</organism>
<sequence length="130" mass="15054">MTKTWYEEIELAKLLPKFKPPTILRIESFQYYEAYTAACEKISVLAMSFCSEEAEGQFEMILKFNNVSSLKLSGFGSAFNQISGFNIRNLKEAGFEKERRYLIEDYEDDLLSFYCESIVITSAKTNLYKS</sequence>
<proteinExistence type="predicted"/>
<name>A0A7H8QE57_9BACL</name>
<evidence type="ECO:0000313" key="1">
    <source>
        <dbReference type="EMBL" id="QKX52227.1"/>
    </source>
</evidence>
<dbReference type="EMBL" id="CP051177">
    <property type="protein sequence ID" value="QKX52227.1"/>
    <property type="molecule type" value="Genomic_DNA"/>
</dbReference>
<evidence type="ECO:0000313" key="2">
    <source>
        <dbReference type="Proteomes" id="UP000509222"/>
    </source>
</evidence>
<protein>
    <submittedName>
        <fullName evidence="1">Uncharacterized protein</fullName>
    </submittedName>
</protein>
<dbReference type="RefSeq" id="WP_176294973.1">
    <property type="nucleotide sequence ID" value="NZ_CP051177.1"/>
</dbReference>
<gene>
    <name evidence="1" type="ORF">HF394_17515</name>
</gene>
<keyword evidence="2" id="KW-1185">Reference proteome</keyword>
<accession>A0A7H8QE57</accession>